<evidence type="ECO:0000313" key="10">
    <source>
        <dbReference type="EMBL" id="KAH3810182.1"/>
    </source>
</evidence>
<evidence type="ECO:0000256" key="7">
    <source>
        <dbReference type="ARBA" id="ARBA00023136"/>
    </source>
</evidence>
<keyword evidence="5 9" id="KW-1133">Transmembrane helix</keyword>
<comment type="subcellular location">
    <subcellularLocation>
        <location evidence="1 9">Golgi apparatus membrane</location>
        <topology evidence="1 9">Single-pass type II membrane protein</topology>
    </subcellularLocation>
</comment>
<evidence type="ECO:0000256" key="8">
    <source>
        <dbReference type="ARBA" id="ARBA00023180"/>
    </source>
</evidence>
<dbReference type="Pfam" id="PF03567">
    <property type="entry name" value="Sulfotransfer_2"/>
    <property type="match status" value="1"/>
</dbReference>
<dbReference type="PANTHER" id="PTHR12137:SF54">
    <property type="entry name" value="CARBOHYDRATE SULFOTRANSFERASE"/>
    <property type="match status" value="1"/>
</dbReference>
<evidence type="ECO:0000256" key="2">
    <source>
        <dbReference type="ARBA" id="ARBA00006339"/>
    </source>
</evidence>
<dbReference type="EC" id="2.8.2.-" evidence="9"/>
<keyword evidence="9" id="KW-0735">Signal-anchor</keyword>
<keyword evidence="7 9" id="KW-0472">Membrane</keyword>
<dbReference type="Proteomes" id="UP000828390">
    <property type="component" value="Unassembled WGS sequence"/>
</dbReference>
<name>A0A9D4GA02_DREPO</name>
<organism evidence="10 11">
    <name type="scientific">Dreissena polymorpha</name>
    <name type="common">Zebra mussel</name>
    <name type="synonym">Mytilus polymorpha</name>
    <dbReference type="NCBI Taxonomy" id="45954"/>
    <lineage>
        <taxon>Eukaryota</taxon>
        <taxon>Metazoa</taxon>
        <taxon>Spiralia</taxon>
        <taxon>Lophotrochozoa</taxon>
        <taxon>Mollusca</taxon>
        <taxon>Bivalvia</taxon>
        <taxon>Autobranchia</taxon>
        <taxon>Heteroconchia</taxon>
        <taxon>Euheterodonta</taxon>
        <taxon>Imparidentia</taxon>
        <taxon>Neoheterodontei</taxon>
        <taxon>Myida</taxon>
        <taxon>Dreissenoidea</taxon>
        <taxon>Dreissenidae</taxon>
        <taxon>Dreissena</taxon>
    </lineage>
</organism>
<dbReference type="GO" id="GO:0008146">
    <property type="term" value="F:sulfotransferase activity"/>
    <property type="evidence" value="ECO:0007669"/>
    <property type="project" value="InterPro"/>
</dbReference>
<evidence type="ECO:0000256" key="6">
    <source>
        <dbReference type="ARBA" id="ARBA00023034"/>
    </source>
</evidence>
<evidence type="ECO:0000256" key="5">
    <source>
        <dbReference type="ARBA" id="ARBA00022989"/>
    </source>
</evidence>
<gene>
    <name evidence="10" type="ORF">DPMN_138571</name>
</gene>
<dbReference type="EMBL" id="JAIWYP010000006">
    <property type="protein sequence ID" value="KAH3810182.1"/>
    <property type="molecule type" value="Genomic_DNA"/>
</dbReference>
<dbReference type="PANTHER" id="PTHR12137">
    <property type="entry name" value="CARBOHYDRATE SULFOTRANSFERASE"/>
    <property type="match status" value="1"/>
</dbReference>
<keyword evidence="11" id="KW-1185">Reference proteome</keyword>
<feature type="transmembrane region" description="Helical" evidence="9">
    <location>
        <begin position="12"/>
        <end position="35"/>
    </location>
</feature>
<dbReference type="GO" id="GO:0000139">
    <property type="term" value="C:Golgi membrane"/>
    <property type="evidence" value="ECO:0007669"/>
    <property type="project" value="UniProtKB-SubCell"/>
</dbReference>
<keyword evidence="6 9" id="KW-0333">Golgi apparatus</keyword>
<comment type="similarity">
    <text evidence="2 9">Belongs to the sulfotransferase 2 family.</text>
</comment>
<evidence type="ECO:0000256" key="1">
    <source>
        <dbReference type="ARBA" id="ARBA00004323"/>
    </source>
</evidence>
<reference evidence="10" key="2">
    <citation type="submission" date="2020-11" db="EMBL/GenBank/DDBJ databases">
        <authorList>
            <person name="McCartney M.A."/>
            <person name="Auch B."/>
            <person name="Kono T."/>
            <person name="Mallez S."/>
            <person name="Becker A."/>
            <person name="Gohl D.M."/>
            <person name="Silverstein K.A.T."/>
            <person name="Koren S."/>
            <person name="Bechman K.B."/>
            <person name="Herman A."/>
            <person name="Abrahante J.E."/>
            <person name="Garbe J."/>
        </authorList>
    </citation>
    <scope>NUCLEOTIDE SEQUENCE</scope>
    <source>
        <strain evidence="10">Duluth1</strain>
        <tissue evidence="10">Whole animal</tissue>
    </source>
</reference>
<evidence type="ECO:0000256" key="9">
    <source>
        <dbReference type="RuleBase" id="RU364020"/>
    </source>
</evidence>
<keyword evidence="3 9" id="KW-0808">Transferase</keyword>
<reference evidence="10" key="1">
    <citation type="journal article" date="2019" name="bioRxiv">
        <title>The Genome of the Zebra Mussel, Dreissena polymorpha: A Resource for Invasive Species Research.</title>
        <authorList>
            <person name="McCartney M.A."/>
            <person name="Auch B."/>
            <person name="Kono T."/>
            <person name="Mallez S."/>
            <person name="Zhang Y."/>
            <person name="Obille A."/>
            <person name="Becker A."/>
            <person name="Abrahante J.E."/>
            <person name="Garbe J."/>
            <person name="Badalamenti J.P."/>
            <person name="Herman A."/>
            <person name="Mangelson H."/>
            <person name="Liachko I."/>
            <person name="Sullivan S."/>
            <person name="Sone E.D."/>
            <person name="Koren S."/>
            <person name="Silverstein K.A.T."/>
            <person name="Beckman K.B."/>
            <person name="Gohl D.M."/>
        </authorList>
    </citation>
    <scope>NUCLEOTIDE SEQUENCE</scope>
    <source>
        <strain evidence="10">Duluth1</strain>
        <tissue evidence="10">Whole animal</tissue>
    </source>
</reference>
<comment type="caution">
    <text evidence="10">The sequence shown here is derived from an EMBL/GenBank/DDBJ whole genome shotgun (WGS) entry which is preliminary data.</text>
</comment>
<evidence type="ECO:0000256" key="3">
    <source>
        <dbReference type="ARBA" id="ARBA00022679"/>
    </source>
</evidence>
<keyword evidence="9" id="KW-0119">Carbohydrate metabolism</keyword>
<protein>
    <recommendedName>
        <fullName evidence="9">Carbohydrate sulfotransferase</fullName>
        <ecNumber evidence="9">2.8.2.-</ecNumber>
    </recommendedName>
</protein>
<accession>A0A9D4GA02</accession>
<dbReference type="InterPro" id="IPR005331">
    <property type="entry name" value="Sulfotransferase"/>
</dbReference>
<dbReference type="GO" id="GO:0016051">
    <property type="term" value="P:carbohydrate biosynthetic process"/>
    <property type="evidence" value="ECO:0007669"/>
    <property type="project" value="InterPro"/>
</dbReference>
<dbReference type="InterPro" id="IPR018011">
    <property type="entry name" value="Carb_sulfotrans_8-10"/>
</dbReference>
<keyword evidence="4 9" id="KW-0812">Transmembrane</keyword>
<keyword evidence="8 9" id="KW-0325">Glycoprotein</keyword>
<evidence type="ECO:0000256" key="4">
    <source>
        <dbReference type="ARBA" id="ARBA00022692"/>
    </source>
</evidence>
<sequence length="442" mass="51373">MRMLVLRLVKKVGTSTRCLVLLMVVVCMPFVYLALNNVHTSKRPVKVAVSDTLGGGSILQRYLTDAPAQHTAVGERFAQRRRHLQDQCADLPSYFGTQNSENAVKEHLTIDTKHNLVYCAIEKIGSTFWKRVYQILSGFKNVSDPFEIQGIRAYEGYLTAKGLPFDRIHYILKNSKKFMFVREPYERLLSGYVDKLFAPNAAYWAFIGTFITQTFRANATEEAKKCGHDVTFEEFVLYFIYSQHNNLRRDAHFVPNFEHCRPCEIDYEYIGKLETFKEDTLFLLKELQLDSEVRFTDFQTETERDAIVDAADYVYSMQKAITKCMSMHEALFRCYRKLQIRGIISTDVEYPFIREGERDISIEEYKRNLLTAHAHSGPPESRKSNRREAFIEAYSTLSADVLLKLTNELSVDAKLFDYELVPKAFEKIENYKPEFSFFHIHL</sequence>
<dbReference type="AlphaFoldDB" id="A0A9D4GA02"/>
<proteinExistence type="inferred from homology"/>
<evidence type="ECO:0000313" key="11">
    <source>
        <dbReference type="Proteomes" id="UP000828390"/>
    </source>
</evidence>